<sequence>MQVNSIEDTQHGFERYKSVTKPSEHSAYKKKVVNSRIDWEKGPLVKQNKDKVSNFIRSYDSSIEDFAKGLNKSIQIKSLDDSFYFVDKVKDKNTVQNICERAGKIKMKDLKELNKSFVSIKLNTSKLKNHSKRNKTQTEYESEADAEVCKESPVIDQKEGKVKFVNDDLQYDDMLQTQKVFKVIVSKNPSQEERSEYGSATDNISQKNHIHKNDCQTLRNYFEPSVKLNNMRGHPRKKSNPHKHQTTSLKYLREGQMMINDSQGILPMREISINVRKTRGSTTQERRRAQKGKINQSSQYNKYAQANINYFQKKSSTRHSMRHHRKKRASPMFGPLRNKTIQDMKSTHYHKNSPMMVNYDIARKDTLPDTGDKQRYNIKASVSIKTPHKSTGGSFLGMGDNSVSPTRSIYNKKDKIVKSAKIYSKEFSKISMLLSKRSVHAMNKRLRENVATQDIYAMLQKRRKEIRREYQNKKLILRDPNDEEYATQEILGYAMSIMTGVKEKSKNLEGKMEILQKKWNLKEP</sequence>
<keyword evidence="3" id="KW-1185">Reference proteome</keyword>
<accession>A0AAD1U6N1</accession>
<dbReference type="AlphaFoldDB" id="A0AAD1U6N1"/>
<protein>
    <submittedName>
        <fullName evidence="2">Uncharacterized protein</fullName>
    </submittedName>
</protein>
<proteinExistence type="predicted"/>
<reference evidence="2" key="1">
    <citation type="submission" date="2023-07" db="EMBL/GenBank/DDBJ databases">
        <authorList>
            <consortium name="AG Swart"/>
            <person name="Singh M."/>
            <person name="Singh A."/>
            <person name="Seah K."/>
            <person name="Emmerich C."/>
        </authorList>
    </citation>
    <scope>NUCLEOTIDE SEQUENCE</scope>
    <source>
        <strain evidence="2">DP1</strain>
    </source>
</reference>
<feature type="compositionally biased region" description="Basic residues" evidence="1">
    <location>
        <begin position="315"/>
        <end position="329"/>
    </location>
</feature>
<evidence type="ECO:0000313" key="3">
    <source>
        <dbReference type="Proteomes" id="UP001295684"/>
    </source>
</evidence>
<feature type="region of interest" description="Disordered" evidence="1">
    <location>
        <begin position="277"/>
        <end position="298"/>
    </location>
</feature>
<evidence type="ECO:0000256" key="1">
    <source>
        <dbReference type="SAM" id="MobiDB-lite"/>
    </source>
</evidence>
<name>A0AAD1U6N1_EUPCR</name>
<comment type="caution">
    <text evidence="2">The sequence shown here is derived from an EMBL/GenBank/DDBJ whole genome shotgun (WGS) entry which is preliminary data.</text>
</comment>
<dbReference type="Proteomes" id="UP001295684">
    <property type="component" value="Unassembled WGS sequence"/>
</dbReference>
<evidence type="ECO:0000313" key="2">
    <source>
        <dbReference type="EMBL" id="CAI2362991.1"/>
    </source>
</evidence>
<organism evidence="2 3">
    <name type="scientific">Euplotes crassus</name>
    <dbReference type="NCBI Taxonomy" id="5936"/>
    <lineage>
        <taxon>Eukaryota</taxon>
        <taxon>Sar</taxon>
        <taxon>Alveolata</taxon>
        <taxon>Ciliophora</taxon>
        <taxon>Intramacronucleata</taxon>
        <taxon>Spirotrichea</taxon>
        <taxon>Hypotrichia</taxon>
        <taxon>Euplotida</taxon>
        <taxon>Euplotidae</taxon>
        <taxon>Moneuplotes</taxon>
    </lineage>
</organism>
<gene>
    <name evidence="2" type="ORF">ECRASSUSDP1_LOCUS4321</name>
</gene>
<dbReference type="EMBL" id="CAMPGE010004145">
    <property type="protein sequence ID" value="CAI2362991.1"/>
    <property type="molecule type" value="Genomic_DNA"/>
</dbReference>
<feature type="region of interest" description="Disordered" evidence="1">
    <location>
        <begin position="315"/>
        <end position="336"/>
    </location>
</feature>